<accession>A0A4Y1ZYI1</accession>
<sequence length="163" mass="17784">MIPGENKAEILLYYTDDNTEICVNALMVEEGLALSTGPGSTVVRKIKDGFANRTKSAPKTSAPLLDDFIIHLPHPAQSILQDEDSDYSMPVAVSKSPQKPAASEKNQKKEESPVRSTTKKTKYPSLASPLEESNNIEVLVSHVISPGSFYIRIAGDNEKKLTL</sequence>
<dbReference type="Proteomes" id="UP000499080">
    <property type="component" value="Unassembled WGS sequence"/>
</dbReference>
<feature type="region of interest" description="Disordered" evidence="1">
    <location>
        <begin position="80"/>
        <end position="126"/>
    </location>
</feature>
<evidence type="ECO:0000313" key="3">
    <source>
        <dbReference type="Proteomes" id="UP000499080"/>
    </source>
</evidence>
<evidence type="ECO:0000256" key="1">
    <source>
        <dbReference type="SAM" id="MobiDB-lite"/>
    </source>
</evidence>
<proteinExistence type="predicted"/>
<dbReference type="PANTHER" id="PTHR16442:SF1">
    <property type="entry name" value="RING FINGER PROTEIN 17"/>
    <property type="match status" value="1"/>
</dbReference>
<dbReference type="EMBL" id="BGPR01230218">
    <property type="protein sequence ID" value="GBL72528.1"/>
    <property type="molecule type" value="Genomic_DNA"/>
</dbReference>
<keyword evidence="3" id="KW-1185">Reference proteome</keyword>
<evidence type="ECO:0000313" key="2">
    <source>
        <dbReference type="EMBL" id="GBL72528.1"/>
    </source>
</evidence>
<comment type="caution">
    <text evidence="2">The sequence shown here is derived from an EMBL/GenBank/DDBJ whole genome shotgun (WGS) entry which is preliminary data.</text>
</comment>
<dbReference type="PANTHER" id="PTHR16442">
    <property type="entry name" value="RING FINGER PROTEIN 17"/>
    <property type="match status" value="1"/>
</dbReference>
<feature type="non-terminal residue" evidence="2">
    <location>
        <position position="163"/>
    </location>
</feature>
<dbReference type="AlphaFoldDB" id="A0A4Y1ZYI1"/>
<organism evidence="2 3">
    <name type="scientific">Araneus ventricosus</name>
    <name type="common">Orbweaver spider</name>
    <name type="synonym">Epeira ventricosa</name>
    <dbReference type="NCBI Taxonomy" id="182803"/>
    <lineage>
        <taxon>Eukaryota</taxon>
        <taxon>Metazoa</taxon>
        <taxon>Ecdysozoa</taxon>
        <taxon>Arthropoda</taxon>
        <taxon>Chelicerata</taxon>
        <taxon>Arachnida</taxon>
        <taxon>Araneae</taxon>
        <taxon>Araneomorphae</taxon>
        <taxon>Entelegynae</taxon>
        <taxon>Araneoidea</taxon>
        <taxon>Araneidae</taxon>
        <taxon>Araneus</taxon>
    </lineage>
</organism>
<name>A0A4Y1ZYI1_ARAVE</name>
<gene>
    <name evidence="2" type="ORF">AVEN_230256_1</name>
</gene>
<reference evidence="2 3" key="1">
    <citation type="journal article" date="2019" name="Sci. Rep.">
        <title>Orb-weaving spider Araneus ventricosus genome elucidates the spidroin gene catalogue.</title>
        <authorList>
            <person name="Kono N."/>
            <person name="Nakamura H."/>
            <person name="Ohtoshi R."/>
            <person name="Moran D.A.P."/>
            <person name="Shinohara A."/>
            <person name="Yoshida Y."/>
            <person name="Fujiwara M."/>
            <person name="Mori M."/>
            <person name="Tomita M."/>
            <person name="Arakawa K."/>
        </authorList>
    </citation>
    <scope>NUCLEOTIDE SEQUENCE [LARGE SCALE GENOMIC DNA]</scope>
</reference>
<protein>
    <submittedName>
        <fullName evidence="2">Uncharacterized protein</fullName>
    </submittedName>
</protein>